<comment type="similarity">
    <text evidence="1">Belongs to the universal stress protein A family.</text>
</comment>
<gene>
    <name evidence="3" type="ORF">F3059_06560</name>
</gene>
<feature type="domain" description="UspA" evidence="2">
    <location>
        <begin position="7"/>
        <end position="133"/>
    </location>
</feature>
<dbReference type="InterPro" id="IPR006016">
    <property type="entry name" value="UspA"/>
</dbReference>
<accession>A0A6N6M4G2</accession>
<dbReference type="PANTHER" id="PTHR46268:SF22">
    <property type="entry name" value="SENSOR PROTEIN KDPD-RELATED"/>
    <property type="match status" value="1"/>
</dbReference>
<evidence type="ECO:0000313" key="4">
    <source>
        <dbReference type="Proteomes" id="UP000435357"/>
    </source>
</evidence>
<dbReference type="OrthoDB" id="9788959at2"/>
<evidence type="ECO:0000256" key="1">
    <source>
        <dbReference type="ARBA" id="ARBA00008791"/>
    </source>
</evidence>
<evidence type="ECO:0000259" key="2">
    <source>
        <dbReference type="Pfam" id="PF00582"/>
    </source>
</evidence>
<sequence>MSTQDTNKIAVCTDFTSIAQHAFEESIALAKKLNAEIHLVHVLLENSETEVTADKKMAKMVDQVKDQLGDIVVKFNVVDGGGDIVEELNKEVTKLAPAYFVVGYEVKKGLDRFFGPNIMKIVRGTKLPVLAIKEDETLKDLKDIVFPLNLWDYARQKTFATIRLAQRLGATIHLIGLDVDMTDGDRRDLKIFMNQLKKQFEEYGVRYTEAILQGDDEVSVVVNFANKIDADLVAKVFHHDPGLISRLRGNQDEETLVKSNMPLFVVKSTDYMQGNWSAMRG</sequence>
<dbReference type="Proteomes" id="UP000435357">
    <property type="component" value="Unassembled WGS sequence"/>
</dbReference>
<proteinExistence type="inferred from homology"/>
<keyword evidence="4" id="KW-1185">Reference proteome</keyword>
<comment type="caution">
    <text evidence="3">The sequence shown here is derived from an EMBL/GenBank/DDBJ whole genome shotgun (WGS) entry which is preliminary data.</text>
</comment>
<dbReference type="SUPFAM" id="SSF52402">
    <property type="entry name" value="Adenine nucleotide alpha hydrolases-like"/>
    <property type="match status" value="2"/>
</dbReference>
<dbReference type="PANTHER" id="PTHR46268">
    <property type="entry name" value="STRESS RESPONSE PROTEIN NHAX"/>
    <property type="match status" value="1"/>
</dbReference>
<name>A0A6N6M4G2_9FLAO</name>
<dbReference type="CDD" id="cd00293">
    <property type="entry name" value="USP-like"/>
    <property type="match status" value="1"/>
</dbReference>
<dbReference type="Gene3D" id="3.40.50.12370">
    <property type="match status" value="1"/>
</dbReference>
<dbReference type="RefSeq" id="WP_151167447.1">
    <property type="nucleotide sequence ID" value="NZ_WACR01000005.1"/>
</dbReference>
<dbReference type="EMBL" id="WACR01000005">
    <property type="protein sequence ID" value="KAB1064359.1"/>
    <property type="molecule type" value="Genomic_DNA"/>
</dbReference>
<evidence type="ECO:0000313" key="3">
    <source>
        <dbReference type="EMBL" id="KAB1064359.1"/>
    </source>
</evidence>
<dbReference type="AlphaFoldDB" id="A0A6N6M4G2"/>
<organism evidence="3 4">
    <name type="scientific">Salibacter halophilus</name>
    <dbReference type="NCBI Taxonomy" id="1803916"/>
    <lineage>
        <taxon>Bacteria</taxon>
        <taxon>Pseudomonadati</taxon>
        <taxon>Bacteroidota</taxon>
        <taxon>Flavobacteriia</taxon>
        <taxon>Flavobacteriales</taxon>
        <taxon>Salibacteraceae</taxon>
        <taxon>Salibacter</taxon>
    </lineage>
</organism>
<dbReference type="Pfam" id="PF00582">
    <property type="entry name" value="Usp"/>
    <property type="match status" value="1"/>
</dbReference>
<reference evidence="3 4" key="1">
    <citation type="submission" date="2019-09" db="EMBL/GenBank/DDBJ databases">
        <title>Genomes of Cryomorphaceae.</title>
        <authorList>
            <person name="Bowman J.P."/>
        </authorList>
    </citation>
    <scope>NUCLEOTIDE SEQUENCE [LARGE SCALE GENOMIC DNA]</scope>
    <source>
        <strain evidence="3 4">KCTC 52047</strain>
    </source>
</reference>
<protein>
    <submittedName>
        <fullName evidence="3">Universal stress protein</fullName>
    </submittedName>
</protein>